<name>A0ABT9JP48_9PROT</name>
<keyword evidence="1" id="KW-0472">Membrane</keyword>
<gene>
    <name evidence="2" type="ORF">Q9291_00740</name>
</gene>
<dbReference type="EMBL" id="JAVCAP010000001">
    <property type="protein sequence ID" value="MDP8566361.1"/>
    <property type="molecule type" value="Genomic_DNA"/>
</dbReference>
<dbReference type="RefSeq" id="WP_306388067.1">
    <property type="nucleotide sequence ID" value="NZ_JAVCAP010000001.1"/>
</dbReference>
<feature type="transmembrane region" description="Helical" evidence="1">
    <location>
        <begin position="20"/>
        <end position="39"/>
    </location>
</feature>
<comment type="caution">
    <text evidence="2">The sequence shown here is derived from an EMBL/GenBank/DDBJ whole genome shotgun (WGS) entry which is preliminary data.</text>
</comment>
<evidence type="ECO:0008006" key="4">
    <source>
        <dbReference type="Google" id="ProtNLM"/>
    </source>
</evidence>
<keyword evidence="1" id="KW-0812">Transmembrane</keyword>
<sequence length="113" mass="11787">MANQIKTFIQDESGQSMVEYGVTLGALAAVSYIAVVQLGDKTADLYAWMANHLPGGETDEAGTGQLVRASEGGSHGLVGLSRNSVSGASFAQEHILEEGHLQHVLSSSSTLID</sequence>
<evidence type="ECO:0000313" key="2">
    <source>
        <dbReference type="EMBL" id="MDP8566361.1"/>
    </source>
</evidence>
<protein>
    <recommendedName>
        <fullName evidence="4">Flp family type IVb pilin</fullName>
    </recommendedName>
</protein>
<evidence type="ECO:0000256" key="1">
    <source>
        <dbReference type="SAM" id="Phobius"/>
    </source>
</evidence>
<reference evidence="3" key="1">
    <citation type="journal article" date="2019" name="Int. J. Syst. Evol. Microbiol.">
        <title>The Global Catalogue of Microorganisms (GCM) 10K type strain sequencing project: providing services to taxonomists for standard genome sequencing and annotation.</title>
        <authorList>
            <consortium name="The Broad Institute Genomics Platform"/>
            <consortium name="The Broad Institute Genome Sequencing Center for Infectious Disease"/>
            <person name="Wu L."/>
            <person name="Ma J."/>
        </authorList>
    </citation>
    <scope>NUCLEOTIDE SEQUENCE [LARGE SCALE GENOMIC DNA]</scope>
    <source>
        <strain evidence="3">VKM B-3159</strain>
    </source>
</reference>
<organism evidence="2 3">
    <name type="scientific">Methylophilus aquaticus</name>
    <dbReference type="NCBI Taxonomy" id="1971610"/>
    <lineage>
        <taxon>Bacteria</taxon>
        <taxon>Pseudomonadati</taxon>
        <taxon>Pseudomonadota</taxon>
        <taxon>Betaproteobacteria</taxon>
        <taxon>Nitrosomonadales</taxon>
        <taxon>Methylophilaceae</taxon>
        <taxon>Methylophilus</taxon>
    </lineage>
</organism>
<keyword evidence="3" id="KW-1185">Reference proteome</keyword>
<keyword evidence="1" id="KW-1133">Transmembrane helix</keyword>
<dbReference type="Proteomes" id="UP001225906">
    <property type="component" value="Unassembled WGS sequence"/>
</dbReference>
<proteinExistence type="predicted"/>
<accession>A0ABT9JP48</accession>
<evidence type="ECO:0000313" key="3">
    <source>
        <dbReference type="Proteomes" id="UP001225906"/>
    </source>
</evidence>